<evidence type="ECO:0008006" key="4">
    <source>
        <dbReference type="Google" id="ProtNLM"/>
    </source>
</evidence>
<dbReference type="OrthoDB" id="4481397at2"/>
<keyword evidence="1" id="KW-0472">Membrane</keyword>
<accession>A0A7J5C1N5</accession>
<dbReference type="InterPro" id="IPR025962">
    <property type="entry name" value="SdpI/YhfL"/>
</dbReference>
<dbReference type="EMBL" id="WBJZ01000001">
    <property type="protein sequence ID" value="KAB1662547.1"/>
    <property type="molecule type" value="Genomic_DNA"/>
</dbReference>
<dbReference type="AlphaFoldDB" id="A0A7J5C1N5"/>
<gene>
    <name evidence="2" type="ORF">F8O01_00960</name>
</gene>
<dbReference type="RefSeq" id="WP_158038980.1">
    <property type="nucleotide sequence ID" value="NZ_JACCFV010000001.1"/>
</dbReference>
<feature type="transmembrane region" description="Helical" evidence="1">
    <location>
        <begin position="12"/>
        <end position="34"/>
    </location>
</feature>
<protein>
    <recommendedName>
        <fullName evidence="4">SdpI family protein</fullName>
    </recommendedName>
</protein>
<dbReference type="Proteomes" id="UP000467240">
    <property type="component" value="Unassembled WGS sequence"/>
</dbReference>
<evidence type="ECO:0000313" key="2">
    <source>
        <dbReference type="EMBL" id="KAB1662547.1"/>
    </source>
</evidence>
<keyword evidence="1" id="KW-0812">Transmembrane</keyword>
<keyword evidence="1" id="KW-1133">Transmembrane helix</keyword>
<feature type="transmembrane region" description="Helical" evidence="1">
    <location>
        <begin position="93"/>
        <end position="115"/>
    </location>
</feature>
<dbReference type="Pfam" id="PF13630">
    <property type="entry name" value="SdpI"/>
    <property type="match status" value="1"/>
</dbReference>
<organism evidence="2 3">
    <name type="scientific">Pseudoclavibacter chungangensis</name>
    <dbReference type="NCBI Taxonomy" id="587635"/>
    <lineage>
        <taxon>Bacteria</taxon>
        <taxon>Bacillati</taxon>
        <taxon>Actinomycetota</taxon>
        <taxon>Actinomycetes</taxon>
        <taxon>Micrococcales</taxon>
        <taxon>Microbacteriaceae</taxon>
        <taxon>Pseudoclavibacter</taxon>
    </lineage>
</organism>
<proteinExistence type="predicted"/>
<comment type="caution">
    <text evidence="2">The sequence shown here is derived from an EMBL/GenBank/DDBJ whole genome shotgun (WGS) entry which is preliminary data.</text>
</comment>
<sequence length="125" mass="12460">MDGFQSPPIGSAILVAILLIVGNAIVILTVRLCASGRILPGGLAGIRTAATRSSDAAWIAGHRAARPVADIGQGLGAVAGAVTLVVSGTVVPYLVTLGITIVLTLGSVVTGAIVADRAARRELAR</sequence>
<reference evidence="2 3" key="1">
    <citation type="submission" date="2019-09" db="EMBL/GenBank/DDBJ databases">
        <title>Phylogeny of genus Pseudoclavibacter and closely related genus.</title>
        <authorList>
            <person name="Li Y."/>
        </authorList>
    </citation>
    <scope>NUCLEOTIDE SEQUENCE [LARGE SCALE GENOMIC DNA]</scope>
    <source>
        <strain evidence="2 3">DSM 23821</strain>
    </source>
</reference>
<name>A0A7J5C1N5_9MICO</name>
<evidence type="ECO:0000256" key="1">
    <source>
        <dbReference type="SAM" id="Phobius"/>
    </source>
</evidence>
<evidence type="ECO:0000313" key="3">
    <source>
        <dbReference type="Proteomes" id="UP000467240"/>
    </source>
</evidence>
<keyword evidence="3" id="KW-1185">Reference proteome</keyword>